<feature type="region of interest" description="Disordered" evidence="4">
    <location>
        <begin position="307"/>
        <end position="365"/>
    </location>
</feature>
<evidence type="ECO:0000256" key="1">
    <source>
        <dbReference type="ARBA" id="ARBA00010126"/>
    </source>
</evidence>
<keyword evidence="3" id="KW-0863">Zinc-finger</keyword>
<dbReference type="OMA" id="HQVYLGD"/>
<keyword evidence="7" id="KW-1185">Reference proteome</keyword>
<keyword evidence="3" id="KW-0862">Zinc</keyword>
<evidence type="ECO:0000259" key="5">
    <source>
        <dbReference type="PROSITE" id="PS50157"/>
    </source>
</evidence>
<keyword evidence="3" id="KW-0479">Metal-binding</keyword>
<evidence type="ECO:0000256" key="2">
    <source>
        <dbReference type="ARBA" id="ARBA00023054"/>
    </source>
</evidence>
<name>A0A8S1T0G0_PAROT</name>
<evidence type="ECO:0000256" key="4">
    <source>
        <dbReference type="SAM" id="MobiDB-lite"/>
    </source>
</evidence>
<protein>
    <recommendedName>
        <fullName evidence="5">C2H2-type domain-containing protein</fullName>
    </recommendedName>
</protein>
<comment type="caution">
    <text evidence="6">The sequence shown here is derived from an EMBL/GenBank/DDBJ whole genome shotgun (WGS) entry which is preliminary data.</text>
</comment>
<dbReference type="PROSITE" id="PS50157">
    <property type="entry name" value="ZINC_FINGER_C2H2_2"/>
    <property type="match status" value="1"/>
</dbReference>
<keyword evidence="2" id="KW-0175">Coiled coil</keyword>
<dbReference type="GO" id="GO:0000381">
    <property type="term" value="P:regulation of alternative mRNA splicing, via spliceosome"/>
    <property type="evidence" value="ECO:0007669"/>
    <property type="project" value="InterPro"/>
</dbReference>
<comment type="similarity">
    <text evidence="1">Belongs to the NSRP1 family.</text>
</comment>
<dbReference type="Pfam" id="PF09745">
    <property type="entry name" value="NSRP1_N"/>
    <property type="match status" value="1"/>
</dbReference>
<feature type="compositionally biased region" description="Basic and acidic residues" evidence="4">
    <location>
        <begin position="235"/>
        <end position="257"/>
    </location>
</feature>
<reference evidence="6" key="1">
    <citation type="submission" date="2021-01" db="EMBL/GenBank/DDBJ databases">
        <authorList>
            <consortium name="Genoscope - CEA"/>
            <person name="William W."/>
        </authorList>
    </citation>
    <scope>NUCLEOTIDE SEQUENCE</scope>
</reference>
<proteinExistence type="inferred from homology"/>
<dbReference type="AlphaFoldDB" id="A0A8S1T0G0"/>
<dbReference type="EMBL" id="CAJJDP010000016">
    <property type="protein sequence ID" value="CAD8144957.1"/>
    <property type="molecule type" value="Genomic_DNA"/>
</dbReference>
<dbReference type="OrthoDB" id="446635at2759"/>
<evidence type="ECO:0000313" key="6">
    <source>
        <dbReference type="EMBL" id="CAD8144957.1"/>
    </source>
</evidence>
<evidence type="ECO:0000313" key="7">
    <source>
        <dbReference type="Proteomes" id="UP000683925"/>
    </source>
</evidence>
<feature type="compositionally biased region" description="Basic and acidic residues" evidence="4">
    <location>
        <begin position="320"/>
        <end position="365"/>
    </location>
</feature>
<dbReference type="InterPro" id="IPR018612">
    <property type="entry name" value="NSRP1_N"/>
</dbReference>
<gene>
    <name evidence="6" type="ORF">POCTA_138.1.T0160428</name>
</gene>
<feature type="region of interest" description="Disordered" evidence="4">
    <location>
        <begin position="186"/>
        <end position="285"/>
    </location>
</feature>
<dbReference type="Proteomes" id="UP000683925">
    <property type="component" value="Unassembled WGS sequence"/>
</dbReference>
<feature type="compositionally biased region" description="Basic and acidic residues" evidence="4">
    <location>
        <begin position="195"/>
        <end position="215"/>
    </location>
</feature>
<feature type="domain" description="C2H2-type" evidence="5">
    <location>
        <begin position="286"/>
        <end position="313"/>
    </location>
</feature>
<evidence type="ECO:0000256" key="3">
    <source>
        <dbReference type="PROSITE-ProRule" id="PRU00042"/>
    </source>
</evidence>
<sequence>MLNKHQVYLGDKQEVNKEIQKLSQSSKAQQLVSSNLIEDPSLYDYDGFVSKKNKSEKAIVIQKQTEDKKQKQPQFLNSILEQSKRREFEREAIKSRMNAKEVIKSGKEVYISESFKKQHEQIKRFEQIEQIQEKINDESRKRSNLGIYKSLYESETQKGQHSKTQEAQVDSYKIIENILIGNEKQKNNSQAIAKQQEDLQDKSEKEEIQENKEPINNELKNAQISKSRSRSRSKSIKESKQQENEALTKEDKLKQYKELMSQQQDQPSAKKRIRRCTKHDQDPRPYKCGCGRGYYSYPALYTHLKIKHEGQPPTGTQIPSDKHYGSRGRPREKNTKCDEESKHQVFIDEEKREDNKKDEKITPNQ</sequence>
<accession>A0A8S1T0G0</accession>
<organism evidence="6 7">
    <name type="scientific">Paramecium octaurelia</name>
    <dbReference type="NCBI Taxonomy" id="43137"/>
    <lineage>
        <taxon>Eukaryota</taxon>
        <taxon>Sar</taxon>
        <taxon>Alveolata</taxon>
        <taxon>Ciliophora</taxon>
        <taxon>Intramacronucleata</taxon>
        <taxon>Oligohymenophorea</taxon>
        <taxon>Peniculida</taxon>
        <taxon>Parameciidae</taxon>
        <taxon>Paramecium</taxon>
    </lineage>
</organism>
<dbReference type="InterPro" id="IPR013087">
    <property type="entry name" value="Znf_C2H2_type"/>
</dbReference>
<dbReference type="GO" id="GO:0008270">
    <property type="term" value="F:zinc ion binding"/>
    <property type="evidence" value="ECO:0007669"/>
    <property type="project" value="UniProtKB-KW"/>
</dbReference>